<proteinExistence type="predicted"/>
<reference evidence="2" key="1">
    <citation type="journal article" date="2020" name="Nat. Genet.">
        <title>Genomic diversifications of five Gossypium allopolyploid species and their impact on cotton improvement.</title>
        <authorList>
            <person name="Chen Z.J."/>
            <person name="Sreedasyam A."/>
            <person name="Ando A."/>
            <person name="Song Q."/>
            <person name="De Santiago L.M."/>
            <person name="Hulse-Kemp A.M."/>
            <person name="Ding M."/>
            <person name="Ye W."/>
            <person name="Kirkbride R.C."/>
            <person name="Jenkins J."/>
            <person name="Plott C."/>
            <person name="Lovell J."/>
            <person name="Lin Y.M."/>
            <person name="Vaughn R."/>
            <person name="Liu B."/>
            <person name="Simpson S."/>
            <person name="Scheffler B.E."/>
            <person name="Wen L."/>
            <person name="Saski C.A."/>
            <person name="Grover C.E."/>
            <person name="Hu G."/>
            <person name="Conover J.L."/>
            <person name="Carlson J.W."/>
            <person name="Shu S."/>
            <person name="Boston L.B."/>
            <person name="Williams M."/>
            <person name="Peterson D.G."/>
            <person name="McGee K."/>
            <person name="Jones D.C."/>
            <person name="Wendel J.F."/>
            <person name="Stelly D.M."/>
            <person name="Grimwood J."/>
            <person name="Schmutz J."/>
        </authorList>
    </citation>
    <scope>NUCLEOTIDE SEQUENCE [LARGE SCALE GENOMIC DNA]</scope>
    <source>
        <strain evidence="2">cv. TM-1</strain>
    </source>
</reference>
<dbReference type="SUPFAM" id="SSF56672">
    <property type="entry name" value="DNA/RNA polymerases"/>
    <property type="match status" value="2"/>
</dbReference>
<protein>
    <recommendedName>
        <fullName evidence="1">Reverse transcriptase/retrotransposon-derived protein RNase H-like domain-containing protein</fullName>
    </recommendedName>
</protein>
<dbReference type="CDD" id="cd09274">
    <property type="entry name" value="RNase_HI_RT_Ty3"/>
    <property type="match status" value="1"/>
</dbReference>
<dbReference type="InterPro" id="IPR041577">
    <property type="entry name" value="RT_RNaseH_2"/>
</dbReference>
<dbReference type="KEGG" id="ghi:107889941"/>
<dbReference type="RefSeq" id="XP_016669961.1">
    <property type="nucleotide sequence ID" value="XM_016814472.1"/>
</dbReference>
<dbReference type="OrthoDB" id="1738613at2759"/>
<keyword evidence="2" id="KW-1185">Reference proteome</keyword>
<name>A0A1U8HVC0_GOSHI</name>
<dbReference type="InterPro" id="IPR043502">
    <property type="entry name" value="DNA/RNA_pol_sf"/>
</dbReference>
<dbReference type="Pfam" id="PF17919">
    <property type="entry name" value="RT_RNaseH_2"/>
    <property type="match status" value="1"/>
</dbReference>
<evidence type="ECO:0000313" key="2">
    <source>
        <dbReference type="Proteomes" id="UP000818029"/>
    </source>
</evidence>
<accession>A0A1U8HVC0</accession>
<dbReference type="PANTHER" id="PTHR34072:SF52">
    <property type="entry name" value="RIBONUCLEASE H"/>
    <property type="match status" value="1"/>
</dbReference>
<dbReference type="GeneID" id="107889941"/>
<dbReference type="Gene3D" id="3.10.20.370">
    <property type="match status" value="1"/>
</dbReference>
<organism evidence="2 3">
    <name type="scientific">Gossypium hirsutum</name>
    <name type="common">Upland cotton</name>
    <name type="synonym">Gossypium mexicanum</name>
    <dbReference type="NCBI Taxonomy" id="3635"/>
    <lineage>
        <taxon>Eukaryota</taxon>
        <taxon>Viridiplantae</taxon>
        <taxon>Streptophyta</taxon>
        <taxon>Embryophyta</taxon>
        <taxon>Tracheophyta</taxon>
        <taxon>Spermatophyta</taxon>
        <taxon>Magnoliopsida</taxon>
        <taxon>eudicotyledons</taxon>
        <taxon>Gunneridae</taxon>
        <taxon>Pentapetalae</taxon>
        <taxon>rosids</taxon>
        <taxon>malvids</taxon>
        <taxon>Malvales</taxon>
        <taxon>Malvaceae</taxon>
        <taxon>Malvoideae</taxon>
        <taxon>Gossypium</taxon>
    </lineage>
</organism>
<dbReference type="PANTHER" id="PTHR34072">
    <property type="entry name" value="ENZYMATIC POLYPROTEIN-RELATED"/>
    <property type="match status" value="1"/>
</dbReference>
<sequence>MDVDAEHQVELRAMLRRDSQFWFMLLVTEKTGMPRMAEKLVRKGCETFLAYISNTEARSPTVKELRTVREFSNVFPEELPRLPPSREVEFGIELFPGTAPVSITPYRMAPKELVELKPVPGKEFMVYSDASYVGLGYVLMQEGKVVVYASRQLKTHEVNYPTHDLELAAVVFALKIWRHYLYGENYDYDCMIEYHPGKVNVVANVLSRRVKSDLRVMPARLSLLDDGNLLAELQVKSV</sequence>
<feature type="domain" description="Reverse transcriptase/retrotransposon-derived protein RNase H-like" evidence="1">
    <location>
        <begin position="118"/>
        <end position="185"/>
    </location>
</feature>
<dbReference type="PaxDb" id="3635-A0A1U8HVC0"/>
<reference evidence="3" key="2">
    <citation type="submission" date="2025-08" db="UniProtKB">
        <authorList>
            <consortium name="RefSeq"/>
        </authorList>
    </citation>
    <scope>IDENTIFICATION</scope>
</reference>
<gene>
    <name evidence="3" type="primary">LOC107889941</name>
</gene>
<dbReference type="Proteomes" id="UP000818029">
    <property type="component" value="Chromosome A09"/>
</dbReference>
<dbReference type="AlphaFoldDB" id="A0A1U8HVC0"/>
<evidence type="ECO:0000313" key="3">
    <source>
        <dbReference type="RefSeq" id="XP_016669961.1"/>
    </source>
</evidence>
<evidence type="ECO:0000259" key="1">
    <source>
        <dbReference type="Pfam" id="PF17919"/>
    </source>
</evidence>